<dbReference type="EC" id="2.2.1.6" evidence="4 11"/>
<evidence type="ECO:0000256" key="6">
    <source>
        <dbReference type="ARBA" id="ARBA00022679"/>
    </source>
</evidence>
<feature type="domain" description="Thiamine pyrophosphate enzyme N-terminal TPP-binding" evidence="14">
    <location>
        <begin position="4"/>
        <end position="119"/>
    </location>
</feature>
<name>A0ABT1UE35_9GAMM</name>
<keyword evidence="8 11" id="KW-0460">Magnesium</keyword>
<dbReference type="Pfam" id="PF00205">
    <property type="entry name" value="TPP_enzyme_M"/>
    <property type="match status" value="1"/>
</dbReference>
<dbReference type="InterPro" id="IPR012000">
    <property type="entry name" value="Thiamin_PyroP_enz_cen_dom"/>
</dbReference>
<dbReference type="InterPro" id="IPR045229">
    <property type="entry name" value="TPP_enz"/>
</dbReference>
<evidence type="ECO:0000256" key="11">
    <source>
        <dbReference type="RuleBase" id="RU003591"/>
    </source>
</evidence>
<dbReference type="NCBIfam" id="NF005058">
    <property type="entry name" value="PRK06466.1"/>
    <property type="match status" value="1"/>
</dbReference>
<reference evidence="15 16" key="1">
    <citation type="submission" date="2022-07" db="EMBL/GenBank/DDBJ databases">
        <title>Methylomonas rivi sp. nov., Methylomonas rosea sp. nov., Methylomonas aureus sp. nov. and Methylomonas subterranea sp. nov., four novel methanotrophs isolated from a freshwater creek and the deep terrestrial subsurface.</title>
        <authorList>
            <person name="Abin C."/>
            <person name="Sankaranarayanan K."/>
            <person name="Garner C."/>
            <person name="Sindelar R."/>
            <person name="Kotary K."/>
            <person name="Garner R."/>
            <person name="Barclay S."/>
            <person name="Lawson P."/>
            <person name="Krumholz L."/>
        </authorList>
    </citation>
    <scope>NUCLEOTIDE SEQUENCE [LARGE SCALE GENOMIC DNA]</scope>
    <source>
        <strain evidence="15 16">SURF-1</strain>
    </source>
</reference>
<comment type="similarity">
    <text evidence="3 11">Belongs to the TPP enzyme family.</text>
</comment>
<dbReference type="NCBIfam" id="TIGR00118">
    <property type="entry name" value="acolac_lg"/>
    <property type="match status" value="1"/>
</dbReference>
<dbReference type="InterPro" id="IPR029061">
    <property type="entry name" value="THDP-binding"/>
</dbReference>
<dbReference type="InterPro" id="IPR012001">
    <property type="entry name" value="Thiamin_PyroP_enz_TPP-bd_dom"/>
</dbReference>
<evidence type="ECO:0000256" key="7">
    <source>
        <dbReference type="ARBA" id="ARBA00022723"/>
    </source>
</evidence>
<evidence type="ECO:0000256" key="10">
    <source>
        <dbReference type="ARBA" id="ARBA00023304"/>
    </source>
</evidence>
<evidence type="ECO:0000256" key="8">
    <source>
        <dbReference type="ARBA" id="ARBA00022842"/>
    </source>
</evidence>
<comment type="caution">
    <text evidence="15">The sequence shown here is derived from an EMBL/GenBank/DDBJ whole genome shotgun (WGS) entry which is preliminary data.</text>
</comment>
<evidence type="ECO:0000259" key="14">
    <source>
        <dbReference type="Pfam" id="PF02776"/>
    </source>
</evidence>
<dbReference type="CDD" id="cd07035">
    <property type="entry name" value="TPP_PYR_POX_like"/>
    <property type="match status" value="1"/>
</dbReference>
<keyword evidence="5 11" id="KW-0028">Amino-acid biosynthesis</keyword>
<gene>
    <name evidence="15" type="ORF">NP603_04860</name>
</gene>
<dbReference type="InterPro" id="IPR029035">
    <property type="entry name" value="DHS-like_NAD/FAD-binding_dom"/>
</dbReference>
<dbReference type="PANTHER" id="PTHR18968:SF13">
    <property type="entry name" value="ACETOLACTATE SYNTHASE CATALYTIC SUBUNIT, MITOCHONDRIAL"/>
    <property type="match status" value="1"/>
</dbReference>
<protein>
    <recommendedName>
        <fullName evidence="4 11">Acetolactate synthase</fullName>
        <ecNumber evidence="4 11">2.2.1.6</ecNumber>
    </recommendedName>
</protein>
<accession>A0ABT1UE35</accession>
<evidence type="ECO:0000313" key="16">
    <source>
        <dbReference type="Proteomes" id="UP001524569"/>
    </source>
</evidence>
<evidence type="ECO:0000256" key="3">
    <source>
        <dbReference type="ARBA" id="ARBA00007812"/>
    </source>
</evidence>
<sequence length="578" mass="64006">MELSGGQILVQCLKDEGVEFVFGYPGGSVLHIYDAIFHQDDVKHILVRHEQGATHSADAYARATGKPGVVLVTSGPGATNAVTGIATAYMDSIPMVIISGQVPSPVIGSDAFQEVDTVGITRPCVKHNFLVKDVNQLAETIKKAFYVATTGRPGPVLVDVPKDITDPNIKIPYKYPKKVSMRSYNPVVTGHKGQIKRAVEMLLCAQRPMIYSGGGVILGEAHEELTELTRMLGYPITNTLMGLGGYPATDKQFVGMLGMHGTYEANMGMHEADVILAVGARFDDRVTGKLAEFCPYAKIVHIDVDPASISKTVKVDVPIVGEVKPVLQQMIELIKDSKTKPSKAALESWWQLIQSWRDVNCLEYDRESRIIKPQYVVEQLYEVTNGNAFVTSDVGQHQMYAAQYYKFDKPRRWINSGGLGTMGFGLPAAIGVKLAFPEADVACITGEASIQMCIQELSTALQYNTPVKIVNLNNRYMGMVRQWQEFSYQSRYSHSYMDTIPDFVKLAEAYGHVGIRVEKPEEVRDALKQAFEMKDRTVFLDFITDRTENVYPMIEAGKAHHDMKLRVAPGTPVERELS</sequence>
<dbReference type="PANTHER" id="PTHR18968">
    <property type="entry name" value="THIAMINE PYROPHOSPHATE ENZYMES"/>
    <property type="match status" value="1"/>
</dbReference>
<dbReference type="InterPro" id="IPR012846">
    <property type="entry name" value="Acetolactate_synth_lsu"/>
</dbReference>
<evidence type="ECO:0000256" key="9">
    <source>
        <dbReference type="ARBA" id="ARBA00023052"/>
    </source>
</evidence>
<keyword evidence="6 11" id="KW-0808">Transferase</keyword>
<dbReference type="Gene3D" id="3.40.50.1220">
    <property type="entry name" value="TPP-binding domain"/>
    <property type="match status" value="1"/>
</dbReference>
<comment type="catalytic activity">
    <reaction evidence="11">
        <text>2 pyruvate + H(+) = (2S)-2-acetolactate + CO2</text>
        <dbReference type="Rhea" id="RHEA:25249"/>
        <dbReference type="ChEBI" id="CHEBI:15361"/>
        <dbReference type="ChEBI" id="CHEBI:15378"/>
        <dbReference type="ChEBI" id="CHEBI:16526"/>
        <dbReference type="ChEBI" id="CHEBI:58476"/>
        <dbReference type="EC" id="2.2.1.6"/>
    </reaction>
</comment>
<evidence type="ECO:0000256" key="4">
    <source>
        <dbReference type="ARBA" id="ARBA00013145"/>
    </source>
</evidence>
<comment type="cofactor">
    <cofactor evidence="11">
        <name>Mg(2+)</name>
        <dbReference type="ChEBI" id="CHEBI:18420"/>
    </cofactor>
    <text evidence="11">Binds 1 Mg(2+) ion per subunit.</text>
</comment>
<comment type="pathway">
    <text evidence="2 11">Amino-acid biosynthesis; L-valine biosynthesis; L-valine from pyruvate: step 1/4.</text>
</comment>
<evidence type="ECO:0000259" key="12">
    <source>
        <dbReference type="Pfam" id="PF00205"/>
    </source>
</evidence>
<dbReference type="InterPro" id="IPR039368">
    <property type="entry name" value="AHAS_TPP"/>
</dbReference>
<organism evidence="15 16">
    <name type="scientific">Methylomonas aurea</name>
    <dbReference type="NCBI Taxonomy" id="2952224"/>
    <lineage>
        <taxon>Bacteria</taxon>
        <taxon>Pseudomonadati</taxon>
        <taxon>Pseudomonadota</taxon>
        <taxon>Gammaproteobacteria</taxon>
        <taxon>Methylococcales</taxon>
        <taxon>Methylococcaceae</taxon>
        <taxon>Methylomonas</taxon>
    </lineage>
</organism>
<evidence type="ECO:0000313" key="15">
    <source>
        <dbReference type="EMBL" id="MCQ8180430.1"/>
    </source>
</evidence>
<dbReference type="Pfam" id="PF02776">
    <property type="entry name" value="TPP_enzyme_N"/>
    <property type="match status" value="1"/>
</dbReference>
<evidence type="ECO:0000256" key="1">
    <source>
        <dbReference type="ARBA" id="ARBA00004974"/>
    </source>
</evidence>
<feature type="domain" description="Thiamine pyrophosphate enzyme TPP-binding" evidence="13">
    <location>
        <begin position="393"/>
        <end position="541"/>
    </location>
</feature>
<dbReference type="SUPFAM" id="SSF52467">
    <property type="entry name" value="DHS-like NAD/FAD-binding domain"/>
    <property type="match status" value="1"/>
</dbReference>
<evidence type="ECO:0000256" key="2">
    <source>
        <dbReference type="ARBA" id="ARBA00005025"/>
    </source>
</evidence>
<feature type="domain" description="Thiamine pyrophosphate enzyme central" evidence="12">
    <location>
        <begin position="195"/>
        <end position="330"/>
    </location>
</feature>
<dbReference type="InterPro" id="IPR011766">
    <property type="entry name" value="TPP_enzyme_TPP-bd"/>
</dbReference>
<dbReference type="EMBL" id="JANIBM010000004">
    <property type="protein sequence ID" value="MCQ8180430.1"/>
    <property type="molecule type" value="Genomic_DNA"/>
</dbReference>
<evidence type="ECO:0000259" key="13">
    <source>
        <dbReference type="Pfam" id="PF02775"/>
    </source>
</evidence>
<proteinExistence type="inferred from homology"/>
<keyword evidence="16" id="KW-1185">Reference proteome</keyword>
<dbReference type="Pfam" id="PF02775">
    <property type="entry name" value="TPP_enzyme_C"/>
    <property type="match status" value="1"/>
</dbReference>
<dbReference type="SUPFAM" id="SSF52518">
    <property type="entry name" value="Thiamin diphosphate-binding fold (THDP-binding)"/>
    <property type="match status" value="2"/>
</dbReference>
<keyword evidence="7 11" id="KW-0479">Metal-binding</keyword>
<keyword evidence="10 11" id="KW-0100">Branched-chain amino acid biosynthesis</keyword>
<dbReference type="CDD" id="cd02015">
    <property type="entry name" value="TPP_AHAS"/>
    <property type="match status" value="1"/>
</dbReference>
<keyword evidence="9 11" id="KW-0786">Thiamine pyrophosphate</keyword>
<comment type="pathway">
    <text evidence="1 11">Amino-acid biosynthesis; L-isoleucine biosynthesis; L-isoleucine from 2-oxobutanoate: step 1/4.</text>
</comment>
<evidence type="ECO:0000256" key="5">
    <source>
        <dbReference type="ARBA" id="ARBA00022605"/>
    </source>
</evidence>
<dbReference type="Proteomes" id="UP001524569">
    <property type="component" value="Unassembled WGS sequence"/>
</dbReference>
<comment type="cofactor">
    <cofactor evidence="11">
        <name>thiamine diphosphate</name>
        <dbReference type="ChEBI" id="CHEBI:58937"/>
    </cofactor>
    <text evidence="11">Binds 1 thiamine pyrophosphate per subunit.</text>
</comment>
<dbReference type="RefSeq" id="WP_256609799.1">
    <property type="nucleotide sequence ID" value="NZ_JANIBM010000004.1"/>
</dbReference>
<dbReference type="Gene3D" id="3.40.50.970">
    <property type="match status" value="2"/>
</dbReference>